<dbReference type="EMBL" id="JAWDGP010001753">
    <property type="protein sequence ID" value="KAK3788600.1"/>
    <property type="molecule type" value="Genomic_DNA"/>
</dbReference>
<gene>
    <name evidence="2" type="ORF">RRG08_031256</name>
</gene>
<name>A0AAE1AIP8_9GAST</name>
<feature type="region of interest" description="Disordered" evidence="1">
    <location>
        <begin position="1"/>
        <end position="40"/>
    </location>
</feature>
<protein>
    <submittedName>
        <fullName evidence="2">Uncharacterized protein</fullName>
    </submittedName>
</protein>
<organism evidence="2 3">
    <name type="scientific">Elysia crispata</name>
    <name type="common">lettuce slug</name>
    <dbReference type="NCBI Taxonomy" id="231223"/>
    <lineage>
        <taxon>Eukaryota</taxon>
        <taxon>Metazoa</taxon>
        <taxon>Spiralia</taxon>
        <taxon>Lophotrochozoa</taxon>
        <taxon>Mollusca</taxon>
        <taxon>Gastropoda</taxon>
        <taxon>Heterobranchia</taxon>
        <taxon>Euthyneura</taxon>
        <taxon>Panpulmonata</taxon>
        <taxon>Sacoglossa</taxon>
        <taxon>Placobranchoidea</taxon>
        <taxon>Plakobranchidae</taxon>
        <taxon>Elysia</taxon>
    </lineage>
</organism>
<comment type="caution">
    <text evidence="2">The sequence shown here is derived from an EMBL/GenBank/DDBJ whole genome shotgun (WGS) entry which is preliminary data.</text>
</comment>
<evidence type="ECO:0000256" key="1">
    <source>
        <dbReference type="SAM" id="MobiDB-lite"/>
    </source>
</evidence>
<proteinExistence type="predicted"/>
<keyword evidence="3" id="KW-1185">Reference proteome</keyword>
<dbReference type="Proteomes" id="UP001283361">
    <property type="component" value="Unassembled WGS sequence"/>
</dbReference>
<evidence type="ECO:0000313" key="3">
    <source>
        <dbReference type="Proteomes" id="UP001283361"/>
    </source>
</evidence>
<feature type="compositionally biased region" description="Basic and acidic residues" evidence="1">
    <location>
        <begin position="7"/>
        <end position="29"/>
    </location>
</feature>
<dbReference type="AlphaFoldDB" id="A0AAE1AIP8"/>
<reference evidence="2" key="1">
    <citation type="journal article" date="2023" name="G3 (Bethesda)">
        <title>A reference genome for the long-term kleptoplast-retaining sea slug Elysia crispata morphotype clarki.</title>
        <authorList>
            <person name="Eastman K.E."/>
            <person name="Pendleton A.L."/>
            <person name="Shaikh M.A."/>
            <person name="Suttiyut T."/>
            <person name="Ogas R."/>
            <person name="Tomko P."/>
            <person name="Gavelis G."/>
            <person name="Widhalm J.R."/>
            <person name="Wisecaver J.H."/>
        </authorList>
    </citation>
    <scope>NUCLEOTIDE SEQUENCE</scope>
    <source>
        <strain evidence="2">ECLA1</strain>
    </source>
</reference>
<accession>A0AAE1AIP8</accession>
<sequence length="106" mass="11941">MRKQARKRSEEWRKVKDKGSLERRRKEVGKGSSAPRADNYRPIGSLIASAVTSLAQDLFGHRSSCNNIGGTRAENTLALLGEQKWARATCYILSKLDMHSEKNRIP</sequence>
<evidence type="ECO:0000313" key="2">
    <source>
        <dbReference type="EMBL" id="KAK3788600.1"/>
    </source>
</evidence>